<evidence type="ECO:0000256" key="3">
    <source>
        <dbReference type="ARBA" id="ARBA00023125"/>
    </source>
</evidence>
<proteinExistence type="inferred from homology"/>
<organism evidence="6 7">
    <name type="scientific">Marinomonas algarum</name>
    <dbReference type="NCBI Taxonomy" id="2883105"/>
    <lineage>
        <taxon>Bacteria</taxon>
        <taxon>Pseudomonadati</taxon>
        <taxon>Pseudomonadota</taxon>
        <taxon>Gammaproteobacteria</taxon>
        <taxon>Oceanospirillales</taxon>
        <taxon>Oceanospirillaceae</taxon>
        <taxon>Marinomonas</taxon>
    </lineage>
</organism>
<evidence type="ECO:0000313" key="6">
    <source>
        <dbReference type="EMBL" id="MCB5163098.1"/>
    </source>
</evidence>
<gene>
    <name evidence="6" type="ORF">LG368_14590</name>
</gene>
<keyword evidence="2" id="KW-0229">DNA integration</keyword>
<keyword evidence="7" id="KW-1185">Reference proteome</keyword>
<dbReference type="GO" id="GO:0006310">
    <property type="term" value="P:DNA recombination"/>
    <property type="evidence" value="ECO:0007669"/>
    <property type="project" value="UniProtKB-KW"/>
</dbReference>
<dbReference type="InterPro" id="IPR050090">
    <property type="entry name" value="Tyrosine_recombinase_XerCD"/>
</dbReference>
<evidence type="ECO:0000313" key="7">
    <source>
        <dbReference type="Proteomes" id="UP001139095"/>
    </source>
</evidence>
<protein>
    <submittedName>
        <fullName evidence="6">Tyrosine-type recombinase/integrase</fullName>
    </submittedName>
</protein>
<dbReference type="Pfam" id="PF00589">
    <property type="entry name" value="Phage_integrase"/>
    <property type="match status" value="1"/>
</dbReference>
<dbReference type="PANTHER" id="PTHR30349:SF41">
    <property type="entry name" value="INTEGRASE_RECOMBINASE PROTEIN MJ0367-RELATED"/>
    <property type="match status" value="1"/>
</dbReference>
<dbReference type="EMBL" id="JAJATW010000037">
    <property type="protein sequence ID" value="MCB5163098.1"/>
    <property type="molecule type" value="Genomic_DNA"/>
</dbReference>
<dbReference type="InterPro" id="IPR011010">
    <property type="entry name" value="DNA_brk_join_enz"/>
</dbReference>
<accession>A0A9X1LFN0</accession>
<comment type="similarity">
    <text evidence="1">Belongs to the 'phage' integrase family.</text>
</comment>
<evidence type="ECO:0000256" key="1">
    <source>
        <dbReference type="ARBA" id="ARBA00008857"/>
    </source>
</evidence>
<dbReference type="PANTHER" id="PTHR30349">
    <property type="entry name" value="PHAGE INTEGRASE-RELATED"/>
    <property type="match status" value="1"/>
</dbReference>
<dbReference type="GO" id="GO:0015074">
    <property type="term" value="P:DNA integration"/>
    <property type="evidence" value="ECO:0007669"/>
    <property type="project" value="UniProtKB-KW"/>
</dbReference>
<keyword evidence="3" id="KW-0238">DNA-binding</keyword>
<dbReference type="GO" id="GO:0003677">
    <property type="term" value="F:DNA binding"/>
    <property type="evidence" value="ECO:0007669"/>
    <property type="project" value="UniProtKB-KW"/>
</dbReference>
<comment type="caution">
    <text evidence="6">The sequence shown here is derived from an EMBL/GenBank/DDBJ whole genome shotgun (WGS) entry which is preliminary data.</text>
</comment>
<name>A0A9X1LFN0_9GAMM</name>
<sequence length="329" mass="36952">MNEESNLDAQFALIDRDNTDTDIALSKGYSQSSVNNPAIAYLLSLGSKKSRQTMGSFLNIVAKMIGFQSLRDCEWASMRRHHILAVMDMLSNAERAPTTINTYLSALKGVALEAWILKLIDTDSYQHIKQVKSVRGSRLSKGRALATEEVKKLFFVCDRDKSAIGVRDGAVLSVLIGCGLRRAEAVSLDHSNYDRRDRSLKVLGKGNKERVVFLPNGAYQRLEAWIEEVRGEVKGPLFTRIRRHDDTTNDRLSSQAVYHILDNRRVQAGLEKCAPHDLRRTFASSMLNNGEDLMTVKDAMGHASLTTTQKYDYRGNERLREASTRLDIG</sequence>
<dbReference type="AlphaFoldDB" id="A0A9X1LFN0"/>
<dbReference type="PROSITE" id="PS51898">
    <property type="entry name" value="TYR_RECOMBINASE"/>
    <property type="match status" value="1"/>
</dbReference>
<dbReference type="Proteomes" id="UP001139095">
    <property type="component" value="Unassembled WGS sequence"/>
</dbReference>
<feature type="domain" description="Tyr recombinase" evidence="5">
    <location>
        <begin position="140"/>
        <end position="324"/>
    </location>
</feature>
<evidence type="ECO:0000256" key="2">
    <source>
        <dbReference type="ARBA" id="ARBA00022908"/>
    </source>
</evidence>
<dbReference type="InterPro" id="IPR002104">
    <property type="entry name" value="Integrase_catalytic"/>
</dbReference>
<reference evidence="6" key="1">
    <citation type="submission" date="2021-10" db="EMBL/GenBank/DDBJ databases">
        <title>Marinomonas pontica sp. nov., isolated from the Black Sea.</title>
        <authorList>
            <person name="Zhao L.-H."/>
            <person name="Xue J.-H."/>
        </authorList>
    </citation>
    <scope>NUCLEOTIDE SEQUENCE</scope>
    <source>
        <strain evidence="6">E8</strain>
    </source>
</reference>
<dbReference type="Gene3D" id="1.10.443.10">
    <property type="entry name" value="Intergrase catalytic core"/>
    <property type="match status" value="1"/>
</dbReference>
<dbReference type="SUPFAM" id="SSF56349">
    <property type="entry name" value="DNA breaking-rejoining enzymes"/>
    <property type="match status" value="1"/>
</dbReference>
<evidence type="ECO:0000256" key="4">
    <source>
        <dbReference type="ARBA" id="ARBA00023172"/>
    </source>
</evidence>
<dbReference type="RefSeq" id="WP_226755441.1">
    <property type="nucleotide sequence ID" value="NZ_JAJATW010000037.1"/>
</dbReference>
<evidence type="ECO:0000259" key="5">
    <source>
        <dbReference type="PROSITE" id="PS51898"/>
    </source>
</evidence>
<dbReference type="InterPro" id="IPR013762">
    <property type="entry name" value="Integrase-like_cat_sf"/>
</dbReference>
<keyword evidence="4" id="KW-0233">DNA recombination</keyword>